<reference evidence="2" key="1">
    <citation type="submission" date="2022-06" db="EMBL/GenBank/DDBJ databases">
        <title>New cyanobacteria of genus Symplocastrum in benthos of Lake Baikal.</title>
        <authorList>
            <person name="Sorokovikova E."/>
            <person name="Tikhonova I."/>
            <person name="Krasnopeev A."/>
            <person name="Evseev P."/>
            <person name="Gladkikh A."/>
            <person name="Belykh O."/>
        </authorList>
    </citation>
    <scope>NUCLEOTIDE SEQUENCE</scope>
    <source>
        <strain evidence="2">BBK-W-15</strain>
    </source>
</reference>
<feature type="region of interest" description="Disordered" evidence="1">
    <location>
        <begin position="1"/>
        <end position="63"/>
    </location>
</feature>
<feature type="compositionally biased region" description="Low complexity" evidence="1">
    <location>
        <begin position="231"/>
        <end position="288"/>
    </location>
</feature>
<keyword evidence="3" id="KW-1185">Reference proteome</keyword>
<comment type="caution">
    <text evidence="2">The sequence shown here is derived from an EMBL/GenBank/DDBJ whole genome shotgun (WGS) entry which is preliminary data.</text>
</comment>
<feature type="compositionally biased region" description="Polar residues" evidence="1">
    <location>
        <begin position="22"/>
        <end position="37"/>
    </location>
</feature>
<dbReference type="AlphaFoldDB" id="A0AAE3GRY0"/>
<gene>
    <name evidence="2" type="ORF">NJ959_14095</name>
</gene>
<dbReference type="EMBL" id="JAMZMM010000126">
    <property type="protein sequence ID" value="MCP2729580.1"/>
    <property type="molecule type" value="Genomic_DNA"/>
</dbReference>
<feature type="compositionally biased region" description="Acidic residues" evidence="1">
    <location>
        <begin position="306"/>
        <end position="330"/>
    </location>
</feature>
<accession>A0AAE3GRY0</accession>
<dbReference type="RefSeq" id="WP_254012362.1">
    <property type="nucleotide sequence ID" value="NZ_JAMZMM010000126.1"/>
</dbReference>
<proteinExistence type="predicted"/>
<feature type="compositionally biased region" description="Polar residues" evidence="1">
    <location>
        <begin position="1"/>
        <end position="15"/>
    </location>
</feature>
<evidence type="ECO:0000313" key="2">
    <source>
        <dbReference type="EMBL" id="MCP2729580.1"/>
    </source>
</evidence>
<evidence type="ECO:0000313" key="3">
    <source>
        <dbReference type="Proteomes" id="UP001204953"/>
    </source>
</evidence>
<name>A0AAE3GRY0_9CYAN</name>
<sequence length="442" mass="47420">MSQHQQQPESENIEPQTPPTPETSDNGESEVASTSDMTGEEAIPSPPNPDSLPLTLTGGDAYPTAKSTEKQKLGLFKIVAIKILRGTIWLLEKIVEKLEGEAVRISNSTAKSAEAIAESTIDTTIAEPELGVAVPVSDTSTPQSTVAEAVAEVKQKPRKPKKVSTLAKVGKFWRSILSTIRSLLPRKWHEKLSDLVLTSAIAGIAVILILSKVALAPKTAETPTQIVTQVPSESIETPSQSPEETTPEEVSQPVETSAPVTSSTSVETTPEEAATAVETSENVEVSEPAETASETIPEPEKTTSEAIDESEETTPEAVDESEETTSEAVDETLPVESVAPAPVELTPEERIIANIQNQLTEITDEYTNGLIQSIQANFRGSFLVVTISNAWYELNESQQNKLGNAILNQAKNLDFSKLEIINSAGNLIARSPVIGSHLIIFQ</sequence>
<protein>
    <submittedName>
        <fullName evidence="2">Uncharacterized protein</fullName>
    </submittedName>
</protein>
<feature type="region of interest" description="Disordered" evidence="1">
    <location>
        <begin position="226"/>
        <end position="340"/>
    </location>
</feature>
<organism evidence="2 3">
    <name type="scientific">Limnofasciculus baicalensis BBK-W-15</name>
    <dbReference type="NCBI Taxonomy" id="2699891"/>
    <lineage>
        <taxon>Bacteria</taxon>
        <taxon>Bacillati</taxon>
        <taxon>Cyanobacteriota</taxon>
        <taxon>Cyanophyceae</taxon>
        <taxon>Coleofasciculales</taxon>
        <taxon>Coleofasciculaceae</taxon>
        <taxon>Limnofasciculus</taxon>
        <taxon>Limnofasciculus baicalensis</taxon>
    </lineage>
</organism>
<evidence type="ECO:0000256" key="1">
    <source>
        <dbReference type="SAM" id="MobiDB-lite"/>
    </source>
</evidence>
<dbReference type="Proteomes" id="UP001204953">
    <property type="component" value="Unassembled WGS sequence"/>
</dbReference>